<dbReference type="InterPro" id="IPR012349">
    <property type="entry name" value="Split_barrel_FMN-bd"/>
</dbReference>
<dbReference type="PANTHER" id="PTHR30466">
    <property type="entry name" value="FLAVIN REDUCTASE"/>
    <property type="match status" value="1"/>
</dbReference>
<dbReference type="AlphaFoldDB" id="A0A841FLZ1"/>
<name>A0A841FLZ1_9ACTN</name>
<dbReference type="PANTHER" id="PTHR30466:SF1">
    <property type="entry name" value="FMN REDUCTASE (NADH) RUTF"/>
    <property type="match status" value="1"/>
</dbReference>
<dbReference type="InterPro" id="IPR002563">
    <property type="entry name" value="Flavin_Rdtase-like_dom"/>
</dbReference>
<keyword evidence="4" id="KW-1185">Reference proteome</keyword>
<feature type="domain" description="Flavin reductase like" evidence="2">
    <location>
        <begin position="18"/>
        <end position="162"/>
    </location>
</feature>
<dbReference type="SMART" id="SM00903">
    <property type="entry name" value="Flavin_Reduct"/>
    <property type="match status" value="1"/>
</dbReference>
<protein>
    <submittedName>
        <fullName evidence="3">Flavin reductase (DIM6/NTAB) family NADH-FMN oxidoreductase RutF</fullName>
    </submittedName>
</protein>
<keyword evidence="1" id="KW-0560">Oxidoreductase</keyword>
<evidence type="ECO:0000259" key="2">
    <source>
        <dbReference type="SMART" id="SM00903"/>
    </source>
</evidence>
<dbReference type="GO" id="GO:0042602">
    <property type="term" value="F:riboflavin reductase (NADPH) activity"/>
    <property type="evidence" value="ECO:0007669"/>
    <property type="project" value="TreeGrafter"/>
</dbReference>
<evidence type="ECO:0000313" key="4">
    <source>
        <dbReference type="Proteomes" id="UP000548476"/>
    </source>
</evidence>
<dbReference type="Proteomes" id="UP000548476">
    <property type="component" value="Unassembled WGS sequence"/>
</dbReference>
<gene>
    <name evidence="3" type="ORF">HNR73_004888</name>
</gene>
<accession>A0A841FLZ1</accession>
<dbReference type="InterPro" id="IPR050268">
    <property type="entry name" value="NADH-dep_flavin_reductase"/>
</dbReference>
<comment type="caution">
    <text evidence="3">The sequence shown here is derived from an EMBL/GenBank/DDBJ whole genome shotgun (WGS) entry which is preliminary data.</text>
</comment>
<evidence type="ECO:0000313" key="3">
    <source>
        <dbReference type="EMBL" id="MBB6037015.1"/>
    </source>
</evidence>
<organism evidence="3 4">
    <name type="scientific">Phytomonospora endophytica</name>
    <dbReference type="NCBI Taxonomy" id="714109"/>
    <lineage>
        <taxon>Bacteria</taxon>
        <taxon>Bacillati</taxon>
        <taxon>Actinomycetota</taxon>
        <taxon>Actinomycetes</taxon>
        <taxon>Micromonosporales</taxon>
        <taxon>Micromonosporaceae</taxon>
        <taxon>Phytomonospora</taxon>
    </lineage>
</organism>
<dbReference type="GO" id="GO:0010181">
    <property type="term" value="F:FMN binding"/>
    <property type="evidence" value="ECO:0007669"/>
    <property type="project" value="InterPro"/>
</dbReference>
<dbReference type="Gene3D" id="2.30.110.10">
    <property type="entry name" value="Electron Transport, Fmn-binding Protein, Chain A"/>
    <property type="match status" value="1"/>
</dbReference>
<dbReference type="Pfam" id="PF01613">
    <property type="entry name" value="Flavin_Reduct"/>
    <property type="match status" value="1"/>
</dbReference>
<proteinExistence type="predicted"/>
<evidence type="ECO:0000256" key="1">
    <source>
        <dbReference type="ARBA" id="ARBA00023002"/>
    </source>
</evidence>
<sequence length="164" mass="17439">MTVATRPELDAATFRSVFRTHAAAVAIITADDGHGPVGFTATSLTSVSLTPPLVSFALSTVASSWPAVAVARSLVVHLLDSGQHELARRFATSGIDRFAAPTRWSRLDTGEPALDEAPIRLRGLVEHRYPAGDHHIVVVRLTAADVARPHSPLIYHGGSYASLT</sequence>
<dbReference type="RefSeq" id="WP_184789853.1">
    <property type="nucleotide sequence ID" value="NZ_BONT01000072.1"/>
</dbReference>
<dbReference type="SUPFAM" id="SSF50475">
    <property type="entry name" value="FMN-binding split barrel"/>
    <property type="match status" value="1"/>
</dbReference>
<dbReference type="GO" id="GO:0006208">
    <property type="term" value="P:pyrimidine nucleobase catabolic process"/>
    <property type="evidence" value="ECO:0007669"/>
    <property type="project" value="TreeGrafter"/>
</dbReference>
<dbReference type="EMBL" id="JACHGT010000011">
    <property type="protein sequence ID" value="MBB6037015.1"/>
    <property type="molecule type" value="Genomic_DNA"/>
</dbReference>
<reference evidence="3 4" key="1">
    <citation type="submission" date="2020-08" db="EMBL/GenBank/DDBJ databases">
        <title>Genomic Encyclopedia of Type Strains, Phase IV (KMG-IV): sequencing the most valuable type-strain genomes for metagenomic binning, comparative biology and taxonomic classification.</title>
        <authorList>
            <person name="Goeker M."/>
        </authorList>
    </citation>
    <scope>NUCLEOTIDE SEQUENCE [LARGE SCALE GENOMIC DNA]</scope>
    <source>
        <strain evidence="3 4">YIM 65646</strain>
    </source>
</reference>